<evidence type="ECO:0000313" key="3">
    <source>
        <dbReference type="EMBL" id="SDQ04412.1"/>
    </source>
</evidence>
<dbReference type="AlphaFoldDB" id="A0A1H0XNE4"/>
<feature type="domain" description="Glutamine amidotransferase" evidence="2">
    <location>
        <begin position="3"/>
        <end position="183"/>
    </location>
</feature>
<dbReference type="NCBIfam" id="TIGR00566">
    <property type="entry name" value="trpG_papA"/>
    <property type="match status" value="1"/>
</dbReference>
<dbReference type="PROSITE" id="PS51273">
    <property type="entry name" value="GATASE_TYPE_1"/>
    <property type="match status" value="1"/>
</dbReference>
<keyword evidence="1" id="KW-0315">Glutamine amidotransferase</keyword>
<dbReference type="SUPFAM" id="SSF52317">
    <property type="entry name" value="Class I glutamine amidotransferase-like"/>
    <property type="match status" value="1"/>
</dbReference>
<dbReference type="InterPro" id="IPR006221">
    <property type="entry name" value="TrpG/PapA_dom"/>
</dbReference>
<gene>
    <name evidence="3" type="ORF">SAMN05216392_0037</name>
</gene>
<proteinExistence type="predicted"/>
<reference evidence="3 4" key="1">
    <citation type="submission" date="2016-10" db="EMBL/GenBank/DDBJ databases">
        <authorList>
            <person name="de Groot N.N."/>
        </authorList>
    </citation>
    <scope>NUCLEOTIDE SEQUENCE [LARGE SCALE GENOMIC DNA]</scope>
    <source>
        <strain evidence="3 4">Sb05</strain>
    </source>
</reference>
<dbReference type="PRINTS" id="PR00099">
    <property type="entry name" value="CPSGATASE"/>
</dbReference>
<evidence type="ECO:0000256" key="1">
    <source>
        <dbReference type="ARBA" id="ARBA00022962"/>
    </source>
</evidence>
<dbReference type="PANTHER" id="PTHR43418:SF8">
    <property type="entry name" value="SYNTHASE COMPONENT II, PUTATIVE-RELATED"/>
    <property type="match status" value="1"/>
</dbReference>
<dbReference type="GO" id="GO:0004049">
    <property type="term" value="F:anthranilate synthase activity"/>
    <property type="evidence" value="ECO:0007669"/>
    <property type="project" value="TreeGrafter"/>
</dbReference>
<evidence type="ECO:0000259" key="2">
    <source>
        <dbReference type="Pfam" id="PF00117"/>
    </source>
</evidence>
<dbReference type="RefSeq" id="WP_074559441.1">
    <property type="nucleotide sequence ID" value="NZ_FNKE01000001.1"/>
</dbReference>
<evidence type="ECO:0000313" key="4">
    <source>
        <dbReference type="Proteomes" id="UP000182870"/>
    </source>
</evidence>
<dbReference type="PRINTS" id="PR00097">
    <property type="entry name" value="ANTSNTHASEII"/>
</dbReference>
<dbReference type="Gene3D" id="3.40.50.880">
    <property type="match status" value="1"/>
</dbReference>
<dbReference type="PANTHER" id="PTHR43418">
    <property type="entry name" value="MULTIFUNCTIONAL TRYPTOPHAN BIOSYNTHESIS PROTEIN-RELATED"/>
    <property type="match status" value="1"/>
</dbReference>
<dbReference type="FunFam" id="3.40.50.880:FF:000003">
    <property type="entry name" value="Anthranilate synthase component II"/>
    <property type="match status" value="1"/>
</dbReference>
<dbReference type="Proteomes" id="UP000182870">
    <property type="component" value="Unassembled WGS sequence"/>
</dbReference>
<dbReference type="GO" id="GO:0000162">
    <property type="term" value="P:L-tryptophan biosynthetic process"/>
    <property type="evidence" value="ECO:0007669"/>
    <property type="project" value="TreeGrafter"/>
</dbReference>
<protein>
    <submittedName>
        <fullName evidence="3">Anthranilate synthase component 2</fullName>
    </submittedName>
</protein>
<dbReference type="InterPro" id="IPR029062">
    <property type="entry name" value="Class_I_gatase-like"/>
</dbReference>
<dbReference type="InterPro" id="IPR017926">
    <property type="entry name" value="GATASE"/>
</dbReference>
<dbReference type="InterPro" id="IPR050472">
    <property type="entry name" value="Anth_synth/Amidotransfase"/>
</dbReference>
<sequence>MILLIDNYDSFTYNLAQYLGTFAEVKVLRNDADALEEVAKEASAIVLSPGPGWPADAGKMEEVIQAFAGKKPMLGICLGHQAIAESFGGKLGLAKNVMHGKQSNIDVLSQSPIFAGLAKNMPIMRYHSIVVTDMPEDFEVTAKTTDDQEIMAIQHKQLPIYGLQFHPESIGSPDGLKMIENFVRLVVEK</sequence>
<dbReference type="GO" id="GO:0005829">
    <property type="term" value="C:cytosol"/>
    <property type="evidence" value="ECO:0007669"/>
    <property type="project" value="TreeGrafter"/>
</dbReference>
<accession>A0A1H0XNE4</accession>
<name>A0A1H0XNE4_STREI</name>
<dbReference type="CDD" id="cd01743">
    <property type="entry name" value="GATase1_Anthranilate_Synthase"/>
    <property type="match status" value="1"/>
</dbReference>
<organism evidence="3 4">
    <name type="scientific">Streptococcus equinus</name>
    <name type="common">Streptococcus bovis</name>
    <dbReference type="NCBI Taxonomy" id="1335"/>
    <lineage>
        <taxon>Bacteria</taxon>
        <taxon>Bacillati</taxon>
        <taxon>Bacillota</taxon>
        <taxon>Bacilli</taxon>
        <taxon>Lactobacillales</taxon>
        <taxon>Streptococcaceae</taxon>
        <taxon>Streptococcus</taxon>
    </lineage>
</organism>
<dbReference type="Pfam" id="PF00117">
    <property type="entry name" value="GATase"/>
    <property type="match status" value="1"/>
</dbReference>
<dbReference type="EMBL" id="FNKE01000001">
    <property type="protein sequence ID" value="SDQ04412.1"/>
    <property type="molecule type" value="Genomic_DNA"/>
</dbReference>
<dbReference type="OrthoDB" id="9804328at2"/>
<dbReference type="PRINTS" id="PR00096">
    <property type="entry name" value="GATASE"/>
</dbReference>